<dbReference type="AlphaFoldDB" id="X0WNS6"/>
<dbReference type="EMBL" id="BARS01032032">
    <property type="protein sequence ID" value="GAG24877.1"/>
    <property type="molecule type" value="Genomic_DNA"/>
</dbReference>
<reference evidence="1" key="1">
    <citation type="journal article" date="2014" name="Front. Microbiol.">
        <title>High frequency of phylogenetically diverse reductive dehalogenase-homologous genes in deep subseafloor sedimentary metagenomes.</title>
        <authorList>
            <person name="Kawai M."/>
            <person name="Futagami T."/>
            <person name="Toyoda A."/>
            <person name="Takaki Y."/>
            <person name="Nishi S."/>
            <person name="Hori S."/>
            <person name="Arai W."/>
            <person name="Tsubouchi T."/>
            <person name="Morono Y."/>
            <person name="Uchiyama I."/>
            <person name="Ito T."/>
            <person name="Fujiyama A."/>
            <person name="Inagaki F."/>
            <person name="Takami H."/>
        </authorList>
    </citation>
    <scope>NUCLEOTIDE SEQUENCE</scope>
    <source>
        <strain evidence="1">Expedition CK06-06</strain>
    </source>
</reference>
<sequence length="53" mass="6172">SLYEIDRSFNSGIPITERNEEDADFYIACTSTTQGIKSREIRDAYLRSKLRIK</sequence>
<comment type="caution">
    <text evidence="1">The sequence shown here is derived from an EMBL/GenBank/DDBJ whole genome shotgun (WGS) entry which is preliminary data.</text>
</comment>
<accession>X0WNS6</accession>
<feature type="non-terminal residue" evidence="1">
    <location>
        <position position="1"/>
    </location>
</feature>
<organism evidence="1">
    <name type="scientific">marine sediment metagenome</name>
    <dbReference type="NCBI Taxonomy" id="412755"/>
    <lineage>
        <taxon>unclassified sequences</taxon>
        <taxon>metagenomes</taxon>
        <taxon>ecological metagenomes</taxon>
    </lineage>
</organism>
<name>X0WNS6_9ZZZZ</name>
<proteinExistence type="predicted"/>
<evidence type="ECO:0000313" key="1">
    <source>
        <dbReference type="EMBL" id="GAG24877.1"/>
    </source>
</evidence>
<protein>
    <submittedName>
        <fullName evidence="1">Uncharacterized protein</fullName>
    </submittedName>
</protein>
<gene>
    <name evidence="1" type="ORF">S01H1_49769</name>
</gene>